<proteinExistence type="predicted"/>
<dbReference type="AlphaFoldDB" id="A0A919BB06"/>
<reference evidence="1" key="2">
    <citation type="submission" date="2020-09" db="EMBL/GenBank/DDBJ databases">
        <authorList>
            <person name="Sun Q."/>
            <person name="Ohkuma M."/>
        </authorList>
    </citation>
    <scope>NUCLEOTIDE SEQUENCE</scope>
    <source>
        <strain evidence="1">JCM 4059</strain>
    </source>
</reference>
<keyword evidence="2" id="KW-1185">Reference proteome</keyword>
<evidence type="ECO:0000313" key="1">
    <source>
        <dbReference type="EMBL" id="GHF74237.1"/>
    </source>
</evidence>
<comment type="caution">
    <text evidence="1">The sequence shown here is derived from an EMBL/GenBank/DDBJ whole genome shotgun (WGS) entry which is preliminary data.</text>
</comment>
<name>A0A919BB06_9ACTN</name>
<accession>A0A919BB06</accession>
<dbReference type="EMBL" id="BNBD01000026">
    <property type="protein sequence ID" value="GHF74237.1"/>
    <property type="molecule type" value="Genomic_DNA"/>
</dbReference>
<reference evidence="1" key="1">
    <citation type="journal article" date="2014" name="Int. J. Syst. Evol. Microbiol.">
        <title>Complete genome sequence of Corynebacterium casei LMG S-19264T (=DSM 44701T), isolated from a smear-ripened cheese.</title>
        <authorList>
            <consortium name="US DOE Joint Genome Institute (JGI-PGF)"/>
            <person name="Walter F."/>
            <person name="Albersmeier A."/>
            <person name="Kalinowski J."/>
            <person name="Ruckert C."/>
        </authorList>
    </citation>
    <scope>NUCLEOTIDE SEQUENCE</scope>
    <source>
        <strain evidence="1">JCM 4059</strain>
    </source>
</reference>
<evidence type="ECO:0000313" key="2">
    <source>
        <dbReference type="Proteomes" id="UP000638313"/>
    </source>
</evidence>
<protein>
    <submittedName>
        <fullName evidence="1">Uncharacterized protein</fullName>
    </submittedName>
</protein>
<gene>
    <name evidence="1" type="ORF">GCM10010218_64210</name>
</gene>
<dbReference type="Proteomes" id="UP000638313">
    <property type="component" value="Unassembled WGS sequence"/>
</dbReference>
<sequence length="68" mass="7354">MDMDRMTREAAQAVRRLMAVTRAALEDPARSEAALSAAAHEAHEAMRRAGLLHLSDGEVLALVAQLDD</sequence>
<organism evidence="1 2">
    <name type="scientific">Streptomyces mashuensis</name>
    <dbReference type="NCBI Taxonomy" id="33904"/>
    <lineage>
        <taxon>Bacteria</taxon>
        <taxon>Bacillati</taxon>
        <taxon>Actinomycetota</taxon>
        <taxon>Actinomycetes</taxon>
        <taxon>Kitasatosporales</taxon>
        <taxon>Streptomycetaceae</taxon>
        <taxon>Streptomyces</taxon>
    </lineage>
</organism>